<dbReference type="GO" id="GO:0071244">
    <property type="term" value="P:cellular response to carbon dioxide"/>
    <property type="evidence" value="ECO:0007669"/>
    <property type="project" value="TreeGrafter"/>
</dbReference>
<dbReference type="EMBL" id="JAAQHG020000038">
    <property type="protein sequence ID" value="KAL1583143.1"/>
    <property type="molecule type" value="Genomic_DNA"/>
</dbReference>
<keyword evidence="5 8" id="KW-0456">Lyase</keyword>
<dbReference type="Gene3D" id="3.40.1050.10">
    <property type="entry name" value="Carbonic anhydrase"/>
    <property type="match status" value="1"/>
</dbReference>
<dbReference type="PANTHER" id="PTHR11002:SF76">
    <property type="entry name" value="CARBONIC ANHYDRASE"/>
    <property type="match status" value="1"/>
</dbReference>
<keyword evidence="3 7" id="KW-0479">Metal-binding</keyword>
<proteinExistence type="inferred from homology"/>
<keyword evidence="10" id="KW-1185">Reference proteome</keyword>
<evidence type="ECO:0000256" key="5">
    <source>
        <dbReference type="ARBA" id="ARBA00023239"/>
    </source>
</evidence>
<dbReference type="GO" id="GO:0034599">
    <property type="term" value="P:cellular response to oxidative stress"/>
    <property type="evidence" value="ECO:0007669"/>
    <property type="project" value="TreeGrafter"/>
</dbReference>
<dbReference type="InterPro" id="IPR036874">
    <property type="entry name" value="Carbonic_anhydrase_sf"/>
</dbReference>
<evidence type="ECO:0000256" key="3">
    <source>
        <dbReference type="ARBA" id="ARBA00022723"/>
    </source>
</evidence>
<protein>
    <recommendedName>
        <fullName evidence="2 8">Carbonic anhydrase</fullName>
        <ecNumber evidence="2 8">4.2.1.1</ecNumber>
    </recommendedName>
    <alternativeName>
        <fullName evidence="8">Carbonate dehydratase</fullName>
    </alternativeName>
</protein>
<feature type="binding site" evidence="7">
    <location>
        <position position="110"/>
    </location>
    <ligand>
        <name>Zn(2+)</name>
        <dbReference type="ChEBI" id="CHEBI:29105"/>
    </ligand>
</feature>
<evidence type="ECO:0000256" key="7">
    <source>
        <dbReference type="PIRSR" id="PIRSR601765-1"/>
    </source>
</evidence>
<dbReference type="GO" id="GO:0005737">
    <property type="term" value="C:cytoplasm"/>
    <property type="evidence" value="ECO:0007669"/>
    <property type="project" value="TreeGrafter"/>
</dbReference>
<organism evidence="9 10">
    <name type="scientific">Cladosporium halotolerans</name>
    <dbReference type="NCBI Taxonomy" id="1052096"/>
    <lineage>
        <taxon>Eukaryota</taxon>
        <taxon>Fungi</taxon>
        <taxon>Dikarya</taxon>
        <taxon>Ascomycota</taxon>
        <taxon>Pezizomycotina</taxon>
        <taxon>Dothideomycetes</taxon>
        <taxon>Dothideomycetidae</taxon>
        <taxon>Cladosporiales</taxon>
        <taxon>Cladosporiaceae</taxon>
        <taxon>Cladosporium</taxon>
    </lineage>
</organism>
<dbReference type="SMART" id="SM00947">
    <property type="entry name" value="Pro_CA"/>
    <property type="match status" value="1"/>
</dbReference>
<name>A0AB34KIQ6_9PEZI</name>
<feature type="binding site" evidence="7">
    <location>
        <position position="167"/>
    </location>
    <ligand>
        <name>Zn(2+)</name>
        <dbReference type="ChEBI" id="CHEBI:29105"/>
    </ligand>
</feature>
<comment type="catalytic activity">
    <reaction evidence="6 8">
        <text>hydrogencarbonate + H(+) = CO2 + H2O</text>
        <dbReference type="Rhea" id="RHEA:10748"/>
        <dbReference type="ChEBI" id="CHEBI:15377"/>
        <dbReference type="ChEBI" id="CHEBI:15378"/>
        <dbReference type="ChEBI" id="CHEBI:16526"/>
        <dbReference type="ChEBI" id="CHEBI:17544"/>
        <dbReference type="EC" id="4.2.1.1"/>
    </reaction>
</comment>
<dbReference type="GeneID" id="96009372"/>
<evidence type="ECO:0000313" key="9">
    <source>
        <dbReference type="EMBL" id="KAL1583143.1"/>
    </source>
</evidence>
<dbReference type="SUPFAM" id="SSF53056">
    <property type="entry name" value="beta-carbonic anhydrase, cab"/>
    <property type="match status" value="1"/>
</dbReference>
<evidence type="ECO:0000256" key="4">
    <source>
        <dbReference type="ARBA" id="ARBA00022833"/>
    </source>
</evidence>
<evidence type="ECO:0000256" key="8">
    <source>
        <dbReference type="RuleBase" id="RU003956"/>
    </source>
</evidence>
<dbReference type="GO" id="GO:0008270">
    <property type="term" value="F:zinc ion binding"/>
    <property type="evidence" value="ECO:0007669"/>
    <property type="project" value="UniProtKB-UniRule"/>
</dbReference>
<dbReference type="RefSeq" id="XP_069226250.1">
    <property type="nucleotide sequence ID" value="XM_069376534.1"/>
</dbReference>
<reference evidence="9 10" key="1">
    <citation type="journal article" date="2020" name="Microbiol. Resour. Announc.">
        <title>Draft Genome Sequence of a Cladosporium Species Isolated from the Mesophotic Ascidian Didemnum maculosum.</title>
        <authorList>
            <person name="Gioti A."/>
            <person name="Siaperas R."/>
            <person name="Nikolaivits E."/>
            <person name="Le Goff G."/>
            <person name="Ouazzani J."/>
            <person name="Kotoulas G."/>
            <person name="Topakas E."/>
        </authorList>
    </citation>
    <scope>NUCLEOTIDE SEQUENCE [LARGE SCALE GENOMIC DNA]</scope>
    <source>
        <strain evidence="9 10">TM138-S3</strain>
    </source>
</reference>
<gene>
    <name evidence="9" type="ORF">WHR41_07930</name>
</gene>
<comment type="caution">
    <text evidence="9">The sequence shown here is derived from an EMBL/GenBank/DDBJ whole genome shotgun (WGS) entry which is preliminary data.</text>
</comment>
<dbReference type="EC" id="4.2.1.1" evidence="2 8"/>
<dbReference type="CDD" id="cd00883">
    <property type="entry name" value="beta_CA_cladeA"/>
    <property type="match status" value="1"/>
</dbReference>
<evidence type="ECO:0000256" key="1">
    <source>
        <dbReference type="ARBA" id="ARBA00006217"/>
    </source>
</evidence>
<evidence type="ECO:0000256" key="6">
    <source>
        <dbReference type="ARBA" id="ARBA00048348"/>
    </source>
</evidence>
<feature type="binding site" evidence="7">
    <location>
        <position position="108"/>
    </location>
    <ligand>
        <name>Zn(2+)</name>
        <dbReference type="ChEBI" id="CHEBI:29105"/>
    </ligand>
</feature>
<dbReference type="AlphaFoldDB" id="A0AB34KIQ6"/>
<comment type="function">
    <text evidence="8">Reversible hydration of carbon dioxide.</text>
</comment>
<dbReference type="PANTHER" id="PTHR11002">
    <property type="entry name" value="CARBONIC ANHYDRASE"/>
    <property type="match status" value="1"/>
</dbReference>
<dbReference type="InterPro" id="IPR001765">
    <property type="entry name" value="Carbonic_anhydrase"/>
</dbReference>
<dbReference type="Pfam" id="PF00484">
    <property type="entry name" value="Pro_CA"/>
    <property type="match status" value="1"/>
</dbReference>
<feature type="binding site" evidence="7">
    <location>
        <position position="164"/>
    </location>
    <ligand>
        <name>Zn(2+)</name>
        <dbReference type="ChEBI" id="CHEBI:29105"/>
    </ligand>
</feature>
<evidence type="ECO:0000313" key="10">
    <source>
        <dbReference type="Proteomes" id="UP000803884"/>
    </source>
</evidence>
<keyword evidence="4 7" id="KW-0862">Zinc</keyword>
<accession>A0AB34KIQ6</accession>
<sequence>MQRLHRAKASPNPTLSPIPRVIRAQPYASQSFKPTSHRCTAAPLHTHHPRSPAPLLPPTLTRHASPDDTFKASLAANKIWASDIASKDPEFFKNSAKGQTPEILWIGCCDSRVPETTVLGKKPGEVFVLRNIANVINPTDVALLSAVEFSVKHLKIKHIVLCGHTSCGGVKATLANNKLDILDVWLQPMRHLREQHAETLNKLSGEDKEDAMAKLNVQLGVDNLRRIPTVVDAIKERGLKIHGLLYRLSNGHLEEVETAEDAKTCEGRECTFELK</sequence>
<dbReference type="GO" id="GO:0004089">
    <property type="term" value="F:carbonate dehydratase activity"/>
    <property type="evidence" value="ECO:0007669"/>
    <property type="project" value="UniProtKB-UniRule"/>
</dbReference>
<dbReference type="Proteomes" id="UP000803884">
    <property type="component" value="Unassembled WGS sequence"/>
</dbReference>
<comment type="similarity">
    <text evidence="1 8">Belongs to the beta-class carbonic anhydrase family.</text>
</comment>
<comment type="cofactor">
    <cofactor evidence="7">
        <name>Zn(2+)</name>
        <dbReference type="ChEBI" id="CHEBI:29105"/>
    </cofactor>
    <text evidence="7">Binds 1 zinc ion per subunit.</text>
</comment>
<evidence type="ECO:0000256" key="2">
    <source>
        <dbReference type="ARBA" id="ARBA00012925"/>
    </source>
</evidence>